<dbReference type="RefSeq" id="XP_016210492.1">
    <property type="nucleotide sequence ID" value="XM_016361632.1"/>
</dbReference>
<dbReference type="Proteomes" id="UP000053259">
    <property type="component" value="Unassembled WGS sequence"/>
</dbReference>
<dbReference type="AlphaFoldDB" id="A0A0D2A1N2"/>
<dbReference type="GeneID" id="27315791"/>
<proteinExistence type="predicted"/>
<dbReference type="EMBL" id="KN847561">
    <property type="protein sequence ID" value="KIW00623.1"/>
    <property type="molecule type" value="Genomic_DNA"/>
</dbReference>
<dbReference type="OrthoDB" id="5314997at2759"/>
<evidence type="ECO:0000313" key="2">
    <source>
        <dbReference type="Proteomes" id="UP000053259"/>
    </source>
</evidence>
<accession>A0A0D2A1N2</accession>
<dbReference type="HOGENOM" id="CLU_783478_0_0_1"/>
<dbReference type="EMBL" id="KN847561">
    <property type="protein sequence ID" value="KIW00622.1"/>
    <property type="molecule type" value="Genomic_DNA"/>
</dbReference>
<organism evidence="1 2">
    <name type="scientific">Verruconis gallopava</name>
    <dbReference type="NCBI Taxonomy" id="253628"/>
    <lineage>
        <taxon>Eukaryota</taxon>
        <taxon>Fungi</taxon>
        <taxon>Dikarya</taxon>
        <taxon>Ascomycota</taxon>
        <taxon>Pezizomycotina</taxon>
        <taxon>Dothideomycetes</taxon>
        <taxon>Pleosporomycetidae</taxon>
        <taxon>Venturiales</taxon>
        <taxon>Sympoventuriaceae</taxon>
        <taxon>Verruconis</taxon>
    </lineage>
</organism>
<name>A0A0D2A1N2_9PEZI</name>
<dbReference type="InterPro" id="IPR038883">
    <property type="entry name" value="AN11006-like"/>
</dbReference>
<protein>
    <submittedName>
        <fullName evidence="1">Uncharacterized protein</fullName>
    </submittedName>
</protein>
<reference evidence="1 2" key="1">
    <citation type="submission" date="2015-01" db="EMBL/GenBank/DDBJ databases">
        <title>The Genome Sequence of Ochroconis gallopava CBS43764.</title>
        <authorList>
            <consortium name="The Broad Institute Genomics Platform"/>
            <person name="Cuomo C."/>
            <person name="de Hoog S."/>
            <person name="Gorbushina A."/>
            <person name="Stielow B."/>
            <person name="Teixiera M."/>
            <person name="Abouelleil A."/>
            <person name="Chapman S.B."/>
            <person name="Priest M."/>
            <person name="Young S.K."/>
            <person name="Wortman J."/>
            <person name="Nusbaum C."/>
            <person name="Birren B."/>
        </authorList>
    </citation>
    <scope>NUCLEOTIDE SEQUENCE [LARGE SCALE GENOMIC DNA]</scope>
    <source>
        <strain evidence="1 2">CBS 43764</strain>
    </source>
</reference>
<evidence type="ECO:0000313" key="1">
    <source>
        <dbReference type="EMBL" id="KIW00623.1"/>
    </source>
</evidence>
<gene>
    <name evidence="1" type="ORF">PV09_07818</name>
</gene>
<dbReference type="PANTHER" id="PTHR42085:SF2">
    <property type="entry name" value="F-BOX DOMAIN-CONTAINING PROTEIN"/>
    <property type="match status" value="1"/>
</dbReference>
<keyword evidence="2" id="KW-1185">Reference proteome</keyword>
<sequence length="354" mass="40921">MTCDDSFDDGDCVEQDLIDVLDQAERAYRIPFLQAEDAEEEKPLSPVSNQRSDFAVPSLSTPLTGAVGQRTAVDDIVTLTREELETIKRDAFIAGLKFAQKSQLIFPFLNLPAELRLVFYRHYFLDRNPQTFENCAAALPNRLNDPVHCCSPESTWCKTVRPWISTSLMLACKQIYYETRDEYLYKNRVFKASIGRFDDRFKEMRPHLRFWQYIQHFELELTPEINQSARHETGALIVDLIALLRGGKNLKSFKLTYMANERIQSISRFEDLSIQGNVSLTQSFRDWLKPGPKEELERKDRLEKLLFGILGCASYNAPPYDCIISLREVETDVTYLHPDTPRYETFITLSTSID</sequence>
<dbReference type="VEuPathDB" id="FungiDB:PV09_07818"/>
<dbReference type="RefSeq" id="XP_016210491.1">
    <property type="nucleotide sequence ID" value="XM_016361631.1"/>
</dbReference>
<dbReference type="PANTHER" id="PTHR42085">
    <property type="entry name" value="F-BOX DOMAIN-CONTAINING PROTEIN"/>
    <property type="match status" value="1"/>
</dbReference>
<dbReference type="STRING" id="253628.A0A0D2A1N2"/>